<dbReference type="AlphaFoldDB" id="A0A9D4G303"/>
<evidence type="ECO:0000313" key="2">
    <source>
        <dbReference type="Proteomes" id="UP000828390"/>
    </source>
</evidence>
<proteinExistence type="predicted"/>
<reference evidence="1" key="1">
    <citation type="journal article" date="2019" name="bioRxiv">
        <title>The Genome of the Zebra Mussel, Dreissena polymorpha: A Resource for Invasive Species Research.</title>
        <authorList>
            <person name="McCartney M.A."/>
            <person name="Auch B."/>
            <person name="Kono T."/>
            <person name="Mallez S."/>
            <person name="Zhang Y."/>
            <person name="Obille A."/>
            <person name="Becker A."/>
            <person name="Abrahante J.E."/>
            <person name="Garbe J."/>
            <person name="Badalamenti J.P."/>
            <person name="Herman A."/>
            <person name="Mangelson H."/>
            <person name="Liachko I."/>
            <person name="Sullivan S."/>
            <person name="Sone E.D."/>
            <person name="Koren S."/>
            <person name="Silverstein K.A.T."/>
            <person name="Beckman K.B."/>
            <person name="Gohl D.M."/>
        </authorList>
    </citation>
    <scope>NUCLEOTIDE SEQUENCE</scope>
    <source>
        <strain evidence="1">Duluth1</strain>
        <tissue evidence="1">Whole animal</tissue>
    </source>
</reference>
<accession>A0A9D4G303</accession>
<sequence>MMSSWSSRGLKRMFASAVDEDEQLEEEKPVHRDIPNLTKCTKYTFLEEKFIVASGQLECLLEMVPLTECAKCGKPLSKTITKIGCIIKCKWVCNTSFSILIALNSIKRFCPPTT</sequence>
<evidence type="ECO:0000313" key="1">
    <source>
        <dbReference type="EMBL" id="KAH3809649.1"/>
    </source>
</evidence>
<organism evidence="1 2">
    <name type="scientific">Dreissena polymorpha</name>
    <name type="common">Zebra mussel</name>
    <name type="synonym">Mytilus polymorpha</name>
    <dbReference type="NCBI Taxonomy" id="45954"/>
    <lineage>
        <taxon>Eukaryota</taxon>
        <taxon>Metazoa</taxon>
        <taxon>Spiralia</taxon>
        <taxon>Lophotrochozoa</taxon>
        <taxon>Mollusca</taxon>
        <taxon>Bivalvia</taxon>
        <taxon>Autobranchia</taxon>
        <taxon>Heteroconchia</taxon>
        <taxon>Euheterodonta</taxon>
        <taxon>Imparidentia</taxon>
        <taxon>Neoheterodontei</taxon>
        <taxon>Myida</taxon>
        <taxon>Dreissenoidea</taxon>
        <taxon>Dreissenidae</taxon>
        <taxon>Dreissena</taxon>
    </lineage>
</organism>
<dbReference type="Proteomes" id="UP000828390">
    <property type="component" value="Unassembled WGS sequence"/>
</dbReference>
<dbReference type="EMBL" id="JAIWYP010000006">
    <property type="protein sequence ID" value="KAH3809649.1"/>
    <property type="molecule type" value="Genomic_DNA"/>
</dbReference>
<comment type="caution">
    <text evidence="1">The sequence shown here is derived from an EMBL/GenBank/DDBJ whole genome shotgun (WGS) entry which is preliminary data.</text>
</comment>
<gene>
    <name evidence="1" type="ORF">DPMN_138024</name>
</gene>
<name>A0A9D4G303_DREPO</name>
<protein>
    <submittedName>
        <fullName evidence="1">Uncharacterized protein</fullName>
    </submittedName>
</protein>
<reference evidence="1" key="2">
    <citation type="submission" date="2020-11" db="EMBL/GenBank/DDBJ databases">
        <authorList>
            <person name="McCartney M.A."/>
            <person name="Auch B."/>
            <person name="Kono T."/>
            <person name="Mallez S."/>
            <person name="Becker A."/>
            <person name="Gohl D.M."/>
            <person name="Silverstein K.A.T."/>
            <person name="Koren S."/>
            <person name="Bechman K.B."/>
            <person name="Herman A."/>
            <person name="Abrahante J.E."/>
            <person name="Garbe J."/>
        </authorList>
    </citation>
    <scope>NUCLEOTIDE SEQUENCE</scope>
    <source>
        <strain evidence="1">Duluth1</strain>
        <tissue evidence="1">Whole animal</tissue>
    </source>
</reference>
<keyword evidence="2" id="KW-1185">Reference proteome</keyword>